<feature type="region of interest" description="Disordered" evidence="2">
    <location>
        <begin position="382"/>
        <end position="586"/>
    </location>
</feature>
<evidence type="ECO:0000313" key="4">
    <source>
        <dbReference type="EMBL" id="KAG0721046.1"/>
    </source>
</evidence>
<accession>A0A8J4YD40</accession>
<keyword evidence="3" id="KW-1133">Transmembrane helix</keyword>
<comment type="caution">
    <text evidence="4">The sequence shown here is derived from an EMBL/GenBank/DDBJ whole genome shotgun (WGS) entry which is preliminary data.</text>
</comment>
<dbReference type="Gene3D" id="1.20.5.340">
    <property type="match status" value="1"/>
</dbReference>
<feature type="compositionally biased region" description="Gly residues" evidence="2">
    <location>
        <begin position="414"/>
        <end position="423"/>
    </location>
</feature>
<feature type="compositionally biased region" description="Gly residues" evidence="2">
    <location>
        <begin position="501"/>
        <end position="510"/>
    </location>
</feature>
<organism evidence="4 5">
    <name type="scientific">Chionoecetes opilio</name>
    <name type="common">Atlantic snow crab</name>
    <name type="synonym">Cancer opilio</name>
    <dbReference type="NCBI Taxonomy" id="41210"/>
    <lineage>
        <taxon>Eukaryota</taxon>
        <taxon>Metazoa</taxon>
        <taxon>Ecdysozoa</taxon>
        <taxon>Arthropoda</taxon>
        <taxon>Crustacea</taxon>
        <taxon>Multicrustacea</taxon>
        <taxon>Malacostraca</taxon>
        <taxon>Eumalacostraca</taxon>
        <taxon>Eucarida</taxon>
        <taxon>Decapoda</taxon>
        <taxon>Pleocyemata</taxon>
        <taxon>Brachyura</taxon>
        <taxon>Eubrachyura</taxon>
        <taxon>Majoidea</taxon>
        <taxon>Majidae</taxon>
        <taxon>Chionoecetes</taxon>
    </lineage>
</organism>
<dbReference type="AlphaFoldDB" id="A0A8J4YD40"/>
<feature type="compositionally biased region" description="Gly residues" evidence="2">
    <location>
        <begin position="435"/>
        <end position="459"/>
    </location>
</feature>
<dbReference type="GO" id="GO:0005615">
    <property type="term" value="C:extracellular space"/>
    <property type="evidence" value="ECO:0007669"/>
    <property type="project" value="TreeGrafter"/>
</dbReference>
<keyword evidence="4" id="KW-0176">Collagen</keyword>
<dbReference type="GO" id="GO:0030020">
    <property type="term" value="F:extracellular matrix structural constituent conferring tensile strength"/>
    <property type="evidence" value="ECO:0007669"/>
    <property type="project" value="TreeGrafter"/>
</dbReference>
<dbReference type="GO" id="GO:0030198">
    <property type="term" value="P:extracellular matrix organization"/>
    <property type="evidence" value="ECO:0007669"/>
    <property type="project" value="TreeGrafter"/>
</dbReference>
<evidence type="ECO:0000256" key="2">
    <source>
        <dbReference type="SAM" id="MobiDB-lite"/>
    </source>
</evidence>
<dbReference type="PANTHER" id="PTHR24023">
    <property type="entry name" value="COLLAGEN ALPHA"/>
    <property type="match status" value="1"/>
</dbReference>
<feature type="compositionally biased region" description="Low complexity" evidence="2">
    <location>
        <begin position="460"/>
        <end position="470"/>
    </location>
</feature>
<dbReference type="GO" id="GO:0031012">
    <property type="term" value="C:extracellular matrix"/>
    <property type="evidence" value="ECO:0007669"/>
    <property type="project" value="TreeGrafter"/>
</dbReference>
<dbReference type="PANTHER" id="PTHR24023:SF1112">
    <property type="entry name" value="COL_CUTICLE_N DOMAIN-CONTAINING PROTEIN-RELATED"/>
    <property type="match status" value="1"/>
</dbReference>
<keyword evidence="3" id="KW-0472">Membrane</keyword>
<proteinExistence type="predicted"/>
<dbReference type="OrthoDB" id="6372844at2759"/>
<protein>
    <submittedName>
        <fullName evidence="4">Collagen alpha-1(XXI) chain</fullName>
    </submittedName>
</protein>
<keyword evidence="1" id="KW-0175">Coiled coil</keyword>
<feature type="compositionally biased region" description="Low complexity" evidence="2">
    <location>
        <begin position="424"/>
        <end position="434"/>
    </location>
</feature>
<feature type="compositionally biased region" description="Gly residues" evidence="2">
    <location>
        <begin position="483"/>
        <end position="492"/>
    </location>
</feature>
<name>A0A8J4YD40_CHIOP</name>
<dbReference type="Proteomes" id="UP000770661">
    <property type="component" value="Unassembled WGS sequence"/>
</dbReference>
<feature type="coiled-coil region" evidence="1">
    <location>
        <begin position="100"/>
        <end position="148"/>
    </location>
</feature>
<feature type="compositionally biased region" description="Low complexity" evidence="2">
    <location>
        <begin position="550"/>
        <end position="568"/>
    </location>
</feature>
<gene>
    <name evidence="4" type="primary">COL21A1_2</name>
    <name evidence="4" type="ORF">GWK47_047242</name>
</gene>
<feature type="compositionally biased region" description="Low complexity" evidence="2">
    <location>
        <begin position="511"/>
        <end position="521"/>
    </location>
</feature>
<feature type="transmembrane region" description="Helical" evidence="3">
    <location>
        <begin position="12"/>
        <end position="32"/>
    </location>
</feature>
<feature type="compositionally biased region" description="Gly residues" evidence="2">
    <location>
        <begin position="522"/>
        <end position="546"/>
    </location>
</feature>
<keyword evidence="3" id="KW-0812">Transmembrane</keyword>
<dbReference type="EMBL" id="JACEEZ010011919">
    <property type="protein sequence ID" value="KAG0721046.1"/>
    <property type="molecule type" value="Genomic_DNA"/>
</dbReference>
<keyword evidence="5" id="KW-1185">Reference proteome</keyword>
<reference evidence="4" key="1">
    <citation type="submission" date="2020-07" db="EMBL/GenBank/DDBJ databases">
        <title>The High-quality genome of the commercially important snow crab, Chionoecetes opilio.</title>
        <authorList>
            <person name="Jeong J.-H."/>
            <person name="Ryu S."/>
        </authorList>
    </citation>
    <scope>NUCLEOTIDE SEQUENCE</scope>
    <source>
        <strain evidence="4">MADBK_172401_WGS</strain>
        <tissue evidence="4">Digestive gland</tissue>
    </source>
</reference>
<evidence type="ECO:0000256" key="1">
    <source>
        <dbReference type="SAM" id="Coils"/>
    </source>
</evidence>
<dbReference type="GO" id="GO:0005581">
    <property type="term" value="C:collagen trimer"/>
    <property type="evidence" value="ECO:0007669"/>
    <property type="project" value="UniProtKB-KW"/>
</dbReference>
<evidence type="ECO:0000313" key="5">
    <source>
        <dbReference type="Proteomes" id="UP000770661"/>
    </source>
</evidence>
<sequence length="596" mass="63553">MHRIESGYTITTTINTAAMVMVMVMVIGLGGVKAATSTPAYSQEPDLRRLWERVTSHTESLRHVNWYLKQTDIFWVWFQENKERLDDILEGDRGSPSPNNDRLLERLDRLEQKQKTQDKQMEVMRGALEEEKEKTQRLEATLRQQENKTENLMMFVRKKMKYVNDYFRELREDKIPTVEEGMERLESQLATLNETTFRNKLQSGSRDEIDAMRELLQGVVVSTIFPLENQVVQLNQSHFDLSEEVNQGLANVNNDITSLSSRISSKQGNSSPKRFQSQITRLQTAVSGLQGNISKLDGRISGLQRLNPKASQFQDVVDENSRLTASMNTLQVRISTLEEASGNMNLELKKTTAHVDQMETDVEFLKQVNNISETVRRQRLPPVVLPASSGQPSGSPGRPFESGFVRPGNAGSRGEPGGPGSRGSPGIRGSPGHPGLRGGQGNPGAPGGQGTPGGRGSRGAPGERGAPGNPGFTGSHGEPGSLGTLGGQGARGSPGSPGSSGVRGGPGASGNAGLRGPPGSRGLPGGSGSQGPGGAPGRSGAPGGRGEPGRQGYVGYRGSPGSPGSPGYAAYRGSPGPAGYSVAPGYSASYGGYYQG</sequence>
<feature type="compositionally biased region" description="Low complexity" evidence="2">
    <location>
        <begin position="386"/>
        <end position="399"/>
    </location>
</feature>
<dbReference type="InterPro" id="IPR050149">
    <property type="entry name" value="Collagen_superfamily"/>
</dbReference>
<evidence type="ECO:0000256" key="3">
    <source>
        <dbReference type="SAM" id="Phobius"/>
    </source>
</evidence>